<dbReference type="Proteomes" id="UP000019132">
    <property type="component" value="Unassembled WGS sequence"/>
</dbReference>
<reference evidence="2" key="3">
    <citation type="submission" date="2015-02" db="UniProtKB">
        <authorList>
            <consortium name="EnsemblProtists"/>
        </authorList>
    </citation>
    <scope>IDENTIFICATION</scope>
    <source>
        <strain evidence="2">DAOM BR144</strain>
    </source>
</reference>
<protein>
    <submittedName>
        <fullName evidence="2">Uncharacterized protein</fullName>
    </submittedName>
</protein>
<feature type="region of interest" description="Disordered" evidence="1">
    <location>
        <begin position="56"/>
        <end position="115"/>
    </location>
</feature>
<evidence type="ECO:0000313" key="3">
    <source>
        <dbReference type="Proteomes" id="UP000019132"/>
    </source>
</evidence>
<dbReference type="EMBL" id="GL376628">
    <property type="status" value="NOT_ANNOTATED_CDS"/>
    <property type="molecule type" value="Genomic_DNA"/>
</dbReference>
<dbReference type="eggNOG" id="ENOG502R7HC">
    <property type="taxonomic scope" value="Eukaryota"/>
</dbReference>
<dbReference type="HOGENOM" id="CLU_2113847_0_0_1"/>
<accession>K3WDJ5</accession>
<name>K3WDJ5_GLOUD</name>
<dbReference type="InParanoid" id="K3WDJ5"/>
<dbReference type="EnsemblProtists" id="PYU1_T003036">
    <property type="protein sequence ID" value="PYU1_T003036"/>
    <property type="gene ID" value="PYU1_G003033"/>
</dbReference>
<organism evidence="2 3">
    <name type="scientific">Globisporangium ultimum (strain ATCC 200006 / CBS 805.95 / DAOM BR144)</name>
    <name type="common">Pythium ultimum</name>
    <dbReference type="NCBI Taxonomy" id="431595"/>
    <lineage>
        <taxon>Eukaryota</taxon>
        <taxon>Sar</taxon>
        <taxon>Stramenopiles</taxon>
        <taxon>Oomycota</taxon>
        <taxon>Peronosporomycetes</taxon>
        <taxon>Pythiales</taxon>
        <taxon>Pythiaceae</taxon>
        <taxon>Globisporangium</taxon>
    </lineage>
</organism>
<evidence type="ECO:0000313" key="2">
    <source>
        <dbReference type="EnsemblProtists" id="PYU1_T003036"/>
    </source>
</evidence>
<sequence length="115" mass="12355">MNDAEDVCGCLACAALCGVCCVAAAEEDKRERERAAAEATGRLKTPMIQVNPVAVLSPRSQKAERGVTMVPSSSAAGGDASHHPHYQQHEEKSPPRRNARKTASYRSNAYLPQAY</sequence>
<reference evidence="3" key="2">
    <citation type="submission" date="2010-04" db="EMBL/GenBank/DDBJ databases">
        <authorList>
            <person name="Buell R."/>
            <person name="Hamilton J."/>
            <person name="Hostetler J."/>
        </authorList>
    </citation>
    <scope>NUCLEOTIDE SEQUENCE [LARGE SCALE GENOMIC DNA]</scope>
    <source>
        <strain evidence="3">DAOM:BR144</strain>
    </source>
</reference>
<evidence type="ECO:0000256" key="1">
    <source>
        <dbReference type="SAM" id="MobiDB-lite"/>
    </source>
</evidence>
<keyword evidence="3" id="KW-1185">Reference proteome</keyword>
<reference evidence="3" key="1">
    <citation type="journal article" date="2010" name="Genome Biol.">
        <title>Genome sequence of the necrotrophic plant pathogen Pythium ultimum reveals original pathogenicity mechanisms and effector repertoire.</title>
        <authorList>
            <person name="Levesque C.A."/>
            <person name="Brouwer H."/>
            <person name="Cano L."/>
            <person name="Hamilton J.P."/>
            <person name="Holt C."/>
            <person name="Huitema E."/>
            <person name="Raffaele S."/>
            <person name="Robideau G.P."/>
            <person name="Thines M."/>
            <person name="Win J."/>
            <person name="Zerillo M.M."/>
            <person name="Beakes G.W."/>
            <person name="Boore J.L."/>
            <person name="Busam D."/>
            <person name="Dumas B."/>
            <person name="Ferriera S."/>
            <person name="Fuerstenberg S.I."/>
            <person name="Gachon C.M."/>
            <person name="Gaulin E."/>
            <person name="Govers F."/>
            <person name="Grenville-Briggs L."/>
            <person name="Horner N."/>
            <person name="Hostetler J."/>
            <person name="Jiang R.H."/>
            <person name="Johnson J."/>
            <person name="Krajaejun T."/>
            <person name="Lin H."/>
            <person name="Meijer H.J."/>
            <person name="Moore B."/>
            <person name="Morris P."/>
            <person name="Phuntmart V."/>
            <person name="Puiu D."/>
            <person name="Shetty J."/>
            <person name="Stajich J.E."/>
            <person name="Tripathy S."/>
            <person name="Wawra S."/>
            <person name="van West P."/>
            <person name="Whitty B.R."/>
            <person name="Coutinho P.M."/>
            <person name="Henrissat B."/>
            <person name="Martin F."/>
            <person name="Thomas P.D."/>
            <person name="Tyler B.M."/>
            <person name="De Vries R.P."/>
            <person name="Kamoun S."/>
            <person name="Yandell M."/>
            <person name="Tisserat N."/>
            <person name="Buell C.R."/>
        </authorList>
    </citation>
    <scope>NUCLEOTIDE SEQUENCE</scope>
    <source>
        <strain evidence="3">DAOM:BR144</strain>
    </source>
</reference>
<dbReference type="AlphaFoldDB" id="K3WDJ5"/>
<proteinExistence type="predicted"/>
<dbReference type="VEuPathDB" id="FungiDB:PYU1_G003033"/>